<dbReference type="RefSeq" id="WP_092529327.1">
    <property type="nucleotide sequence ID" value="NZ_FOWW01000002.1"/>
</dbReference>
<dbReference type="AlphaFoldDB" id="A0A1I5QEZ1"/>
<dbReference type="EMBL" id="FOWW01000002">
    <property type="protein sequence ID" value="SFP44697.1"/>
    <property type="molecule type" value="Genomic_DNA"/>
</dbReference>
<dbReference type="SUPFAM" id="SSF63829">
    <property type="entry name" value="Calcium-dependent phosphotriesterase"/>
    <property type="match status" value="1"/>
</dbReference>
<reference evidence="3" key="1">
    <citation type="submission" date="2016-10" db="EMBL/GenBank/DDBJ databases">
        <authorList>
            <person name="Varghese N."/>
            <person name="Submissions S."/>
        </authorList>
    </citation>
    <scope>NUCLEOTIDE SEQUENCE [LARGE SCALE GENOMIC DNA]</scope>
    <source>
        <strain evidence="3">CGMCC 4.5579</strain>
    </source>
</reference>
<evidence type="ECO:0000313" key="3">
    <source>
        <dbReference type="Proteomes" id="UP000198727"/>
    </source>
</evidence>
<organism evidence="2 3">
    <name type="scientific">Amycolatopsis arida</name>
    <dbReference type="NCBI Taxonomy" id="587909"/>
    <lineage>
        <taxon>Bacteria</taxon>
        <taxon>Bacillati</taxon>
        <taxon>Actinomycetota</taxon>
        <taxon>Actinomycetes</taxon>
        <taxon>Pseudonocardiales</taxon>
        <taxon>Pseudonocardiaceae</taxon>
        <taxon>Amycolatopsis</taxon>
    </lineage>
</organism>
<name>A0A1I5QEZ1_9PSEU</name>
<feature type="signal peptide" evidence="1">
    <location>
        <begin position="1"/>
        <end position="28"/>
    </location>
</feature>
<dbReference type="InterPro" id="IPR011042">
    <property type="entry name" value="6-blade_b-propeller_TolB-like"/>
</dbReference>
<gene>
    <name evidence="2" type="ORF">SAMN05421810_102607</name>
</gene>
<dbReference type="STRING" id="587909.SAMN05421810_102607"/>
<protein>
    <submittedName>
        <fullName evidence="2">Sugar lactone lactonase YvrE</fullName>
    </submittedName>
</protein>
<dbReference type="InterPro" id="IPR006311">
    <property type="entry name" value="TAT_signal"/>
</dbReference>
<proteinExistence type="predicted"/>
<feature type="chain" id="PRO_5011499279" evidence="1">
    <location>
        <begin position="29"/>
        <end position="309"/>
    </location>
</feature>
<dbReference type="Proteomes" id="UP000198727">
    <property type="component" value="Unassembled WGS sequence"/>
</dbReference>
<dbReference type="OrthoDB" id="504981at2"/>
<dbReference type="PROSITE" id="PS51318">
    <property type="entry name" value="TAT"/>
    <property type="match status" value="1"/>
</dbReference>
<keyword evidence="1" id="KW-0732">Signal</keyword>
<accession>A0A1I5QEZ1</accession>
<evidence type="ECO:0000256" key="1">
    <source>
        <dbReference type="SAM" id="SignalP"/>
    </source>
</evidence>
<dbReference type="Gene3D" id="2.120.10.30">
    <property type="entry name" value="TolB, C-terminal domain"/>
    <property type="match status" value="1"/>
</dbReference>
<evidence type="ECO:0000313" key="2">
    <source>
        <dbReference type="EMBL" id="SFP44697.1"/>
    </source>
</evidence>
<keyword evidence="3" id="KW-1185">Reference proteome</keyword>
<sequence>MLSRRGLLLGAGATAGAALLAPAATAMASPGRALPDTIPLPDGFRPEGIAIGPGPYAFFGSLDTGAIYRANLLTGRGTVISPGPGTPSVGMKTDHLGRVFVAGGAAGDARVVDGRTGEILSSHRFAAESEFVNDVVLTPGTAWFTSSFQPVLHGLWLDRRGLPREAVRRPLTGDIEYQEGYNANGISRAPDGRGLITVQYNTGLLFRVDPATGVTSTIDLDGDLLPNGDGLLLCGRTLYVVQNRLNVLAVVRLDRSATSGRVVERITDPRFDVPTTVAAFADRLYLVNARFSTPPEPTTPYTAVAIPRP</sequence>